<dbReference type="EMBL" id="JAKLTY010000013">
    <property type="protein sequence ID" value="MCG2629204.1"/>
    <property type="molecule type" value="Genomic_DNA"/>
</dbReference>
<evidence type="ECO:0000256" key="1">
    <source>
        <dbReference type="SAM" id="MobiDB-lite"/>
    </source>
</evidence>
<feature type="signal peptide" evidence="2">
    <location>
        <begin position="1"/>
        <end position="25"/>
    </location>
</feature>
<evidence type="ECO:0000313" key="3">
    <source>
        <dbReference type="EMBL" id="MCG2629204.1"/>
    </source>
</evidence>
<proteinExistence type="predicted"/>
<feature type="compositionally biased region" description="Polar residues" evidence="1">
    <location>
        <begin position="24"/>
        <end position="43"/>
    </location>
</feature>
<feature type="compositionally biased region" description="Basic residues" evidence="1">
    <location>
        <begin position="63"/>
        <end position="84"/>
    </location>
</feature>
<protein>
    <submittedName>
        <fullName evidence="3">Uncharacterized protein</fullName>
    </submittedName>
</protein>
<dbReference type="RefSeq" id="WP_237891055.1">
    <property type="nucleotide sequence ID" value="NZ_JAKLTY010000013.1"/>
</dbReference>
<dbReference type="AlphaFoldDB" id="A0A9X1UBB2"/>
<accession>A0A9X1UBB2</accession>
<name>A0A9X1UBB2_9BRAD</name>
<sequence>MKVTLYGVLILVGMAAATPPTLSLAQSNAPATSAAQDNGTSAPKSEMKSETKTATPNTNMTPTKHRYWRHRGGTHPHFGSRRVRSQVQAPQ</sequence>
<gene>
    <name evidence="3" type="ORF">L6654_21430</name>
</gene>
<feature type="compositionally biased region" description="Polar residues" evidence="1">
    <location>
        <begin position="52"/>
        <end position="62"/>
    </location>
</feature>
<evidence type="ECO:0000256" key="2">
    <source>
        <dbReference type="SAM" id="SignalP"/>
    </source>
</evidence>
<evidence type="ECO:0000313" key="4">
    <source>
        <dbReference type="Proteomes" id="UP001139054"/>
    </source>
</evidence>
<dbReference type="Proteomes" id="UP001139054">
    <property type="component" value="Unassembled WGS sequence"/>
</dbReference>
<feature type="region of interest" description="Disordered" evidence="1">
    <location>
        <begin position="24"/>
        <end position="91"/>
    </location>
</feature>
<comment type="caution">
    <text evidence="3">The sequence shown here is derived from an EMBL/GenBank/DDBJ whole genome shotgun (WGS) entry which is preliminary data.</text>
</comment>
<keyword evidence="2" id="KW-0732">Signal</keyword>
<feature type="chain" id="PRO_5040746741" evidence="2">
    <location>
        <begin position="26"/>
        <end position="91"/>
    </location>
</feature>
<reference evidence="3" key="1">
    <citation type="submission" date="2022-01" db="EMBL/GenBank/DDBJ databases">
        <title>Genome sequnece data of strain Bradyrhizobium sp. nov.</title>
        <authorList>
            <person name="Zhang J."/>
        </authorList>
    </citation>
    <scope>NUCLEOTIDE SEQUENCE</scope>
    <source>
        <strain evidence="3">WYCCWR 13023</strain>
    </source>
</reference>
<organism evidence="3 4">
    <name type="scientific">Bradyrhizobium zhengyangense</name>
    <dbReference type="NCBI Taxonomy" id="2911009"/>
    <lineage>
        <taxon>Bacteria</taxon>
        <taxon>Pseudomonadati</taxon>
        <taxon>Pseudomonadota</taxon>
        <taxon>Alphaproteobacteria</taxon>
        <taxon>Hyphomicrobiales</taxon>
        <taxon>Nitrobacteraceae</taxon>
        <taxon>Bradyrhizobium</taxon>
    </lineage>
</organism>